<keyword evidence="2" id="KW-1185">Reference proteome</keyword>
<comment type="caution">
    <text evidence="1">The sequence shown here is derived from an EMBL/GenBank/DDBJ whole genome shotgun (WGS) entry which is preliminary data.</text>
</comment>
<accession>A0AAV1JN05</accession>
<gene>
    <name evidence="1" type="ORF">LNINA_LOCUS10078</name>
</gene>
<organism evidence="1 2">
    <name type="scientific">Leptosia nina</name>
    <dbReference type="NCBI Taxonomy" id="320188"/>
    <lineage>
        <taxon>Eukaryota</taxon>
        <taxon>Metazoa</taxon>
        <taxon>Ecdysozoa</taxon>
        <taxon>Arthropoda</taxon>
        <taxon>Hexapoda</taxon>
        <taxon>Insecta</taxon>
        <taxon>Pterygota</taxon>
        <taxon>Neoptera</taxon>
        <taxon>Endopterygota</taxon>
        <taxon>Lepidoptera</taxon>
        <taxon>Glossata</taxon>
        <taxon>Ditrysia</taxon>
        <taxon>Papilionoidea</taxon>
        <taxon>Pieridae</taxon>
        <taxon>Pierinae</taxon>
        <taxon>Leptosia</taxon>
    </lineage>
</organism>
<evidence type="ECO:0000313" key="1">
    <source>
        <dbReference type="EMBL" id="CAK1550886.1"/>
    </source>
</evidence>
<dbReference type="Proteomes" id="UP001497472">
    <property type="component" value="Unassembled WGS sequence"/>
</dbReference>
<sequence>MLSELDTTNLSIINIDKVQHYVAPPVLVIKGDPSKRPLGFRVFDACAVASGVVAGQGSRNSLINISSESRVRQRIGAVSVSVRVRESEMGTHP</sequence>
<proteinExistence type="predicted"/>
<dbReference type="AlphaFoldDB" id="A0AAV1JN05"/>
<dbReference type="EMBL" id="CAVLEF010000100">
    <property type="protein sequence ID" value="CAK1550886.1"/>
    <property type="molecule type" value="Genomic_DNA"/>
</dbReference>
<name>A0AAV1JN05_9NEOP</name>
<protein>
    <submittedName>
        <fullName evidence="1">Uncharacterized protein</fullName>
    </submittedName>
</protein>
<reference evidence="1 2" key="1">
    <citation type="submission" date="2023-11" db="EMBL/GenBank/DDBJ databases">
        <authorList>
            <person name="Okamura Y."/>
        </authorList>
    </citation>
    <scope>NUCLEOTIDE SEQUENCE [LARGE SCALE GENOMIC DNA]</scope>
</reference>
<evidence type="ECO:0000313" key="2">
    <source>
        <dbReference type="Proteomes" id="UP001497472"/>
    </source>
</evidence>